<evidence type="ECO:0000256" key="3">
    <source>
        <dbReference type="SAM" id="MobiDB-lite"/>
    </source>
</evidence>
<feature type="compositionally biased region" description="Low complexity" evidence="3">
    <location>
        <begin position="63"/>
        <end position="73"/>
    </location>
</feature>
<dbReference type="Pfam" id="PF13490">
    <property type="entry name" value="zf-HC2"/>
    <property type="match status" value="1"/>
</dbReference>
<dbReference type="Proteomes" id="UP000054011">
    <property type="component" value="Unassembled WGS sequence"/>
</dbReference>
<dbReference type="RefSeq" id="WP_058944813.1">
    <property type="nucleotide sequence ID" value="NZ_LNSV01000104.1"/>
</dbReference>
<keyword evidence="4" id="KW-1133">Transmembrane helix</keyword>
<evidence type="ECO:0000259" key="5">
    <source>
        <dbReference type="Pfam" id="PF13490"/>
    </source>
</evidence>
<evidence type="ECO:0000256" key="1">
    <source>
        <dbReference type="ARBA" id="ARBA00023015"/>
    </source>
</evidence>
<feature type="compositionally biased region" description="Pro residues" evidence="3">
    <location>
        <begin position="74"/>
        <end position="93"/>
    </location>
</feature>
<protein>
    <submittedName>
        <fullName evidence="6">RNA polymerase subunit sigma</fullName>
    </submittedName>
</protein>
<evidence type="ECO:0000313" key="6">
    <source>
        <dbReference type="EMBL" id="KUH35895.1"/>
    </source>
</evidence>
<organism evidence="6 7">
    <name type="scientific">Streptomyces kanasensis</name>
    <dbReference type="NCBI Taxonomy" id="936756"/>
    <lineage>
        <taxon>Bacteria</taxon>
        <taxon>Bacillati</taxon>
        <taxon>Actinomycetota</taxon>
        <taxon>Actinomycetes</taxon>
        <taxon>Kitasatosporales</taxon>
        <taxon>Streptomycetaceae</taxon>
        <taxon>Streptomyces</taxon>
    </lineage>
</organism>
<dbReference type="OrthoDB" id="5185837at2"/>
<dbReference type="EMBL" id="LNSV01000104">
    <property type="protein sequence ID" value="KUH35895.1"/>
    <property type="molecule type" value="Genomic_DNA"/>
</dbReference>
<sequence>MTTHGYGEEYAEGSVHDAVGAYVLGVLDDADATAFEAHLAGCGVCAARLDELAGMPPMLALLAEGPGPAERPVTAPPPPPPAPHAPGGPPGPPLLNRLVDEVSVHRARRHRKARYLVAAVAVLVIGGPALAVGALSGDAPTTTRVTAEDVFSGLARKVSATDATTRVSATVGMEAKGWGTDAMLELRNVRGPLKCRLVAVSKEGEEEVVTSWSVPKWGYGIADSPNETAREPLYVHGAAAMAPGAIDRFEVRTFDGRSLVTIPT</sequence>
<comment type="caution">
    <text evidence="6">The sequence shown here is derived from an EMBL/GenBank/DDBJ whole genome shotgun (WGS) entry which is preliminary data.</text>
</comment>
<keyword evidence="4" id="KW-0812">Transmembrane</keyword>
<name>A0A100Y1J2_9ACTN</name>
<feature type="domain" description="Putative zinc-finger" evidence="5">
    <location>
        <begin position="15"/>
        <end position="46"/>
    </location>
</feature>
<gene>
    <name evidence="6" type="ORF">ATE80_26565</name>
</gene>
<keyword evidence="7" id="KW-1185">Reference proteome</keyword>
<feature type="region of interest" description="Disordered" evidence="3">
    <location>
        <begin position="63"/>
        <end position="94"/>
    </location>
</feature>
<dbReference type="InterPro" id="IPR027383">
    <property type="entry name" value="Znf_put"/>
</dbReference>
<feature type="transmembrane region" description="Helical" evidence="4">
    <location>
        <begin position="115"/>
        <end position="135"/>
    </location>
</feature>
<accession>A0A100Y1J2</accession>
<evidence type="ECO:0000256" key="2">
    <source>
        <dbReference type="ARBA" id="ARBA00023163"/>
    </source>
</evidence>
<evidence type="ECO:0000256" key="4">
    <source>
        <dbReference type="SAM" id="Phobius"/>
    </source>
</evidence>
<dbReference type="InterPro" id="IPR041916">
    <property type="entry name" value="Anti_sigma_zinc_sf"/>
</dbReference>
<dbReference type="Gene3D" id="1.10.10.1320">
    <property type="entry name" value="Anti-sigma factor, zinc-finger domain"/>
    <property type="match status" value="1"/>
</dbReference>
<reference evidence="6 7" key="1">
    <citation type="submission" date="2015-11" db="EMBL/GenBank/DDBJ databases">
        <title>Genome-wide analysis reveals the secondary metabolome in Streptomyces kanasensis ZX01.</title>
        <authorList>
            <person name="Zhang G."/>
            <person name="Han L."/>
            <person name="Feng J."/>
            <person name="Zhang X."/>
        </authorList>
    </citation>
    <scope>NUCLEOTIDE SEQUENCE [LARGE SCALE GENOMIC DNA]</scope>
    <source>
        <strain evidence="6 7">ZX01</strain>
    </source>
</reference>
<keyword evidence="1" id="KW-0805">Transcription regulation</keyword>
<dbReference type="AlphaFoldDB" id="A0A100Y1J2"/>
<dbReference type="STRING" id="936756.ATE80_26565"/>
<keyword evidence="2" id="KW-0804">Transcription</keyword>
<keyword evidence="4" id="KW-0472">Membrane</keyword>
<evidence type="ECO:0000313" key="7">
    <source>
        <dbReference type="Proteomes" id="UP000054011"/>
    </source>
</evidence>
<proteinExistence type="predicted"/>